<keyword evidence="4" id="KW-1185">Reference proteome</keyword>
<dbReference type="RefSeq" id="WP_156268743.1">
    <property type="nucleotide sequence ID" value="NZ_CP032551.1"/>
</dbReference>
<dbReference type="KEGG" id="panm:D3795_11120"/>
<gene>
    <name evidence="3" type="ORF">D3795_11120</name>
</gene>
<reference evidence="3 4" key="1">
    <citation type="submission" date="2018-09" db="EMBL/GenBank/DDBJ databases">
        <title>Whole genome sequencing of Idiomarina andamanensis W-5T (LMG 29773T= JCM 31645T).</title>
        <authorList>
            <person name="Das S.K."/>
        </authorList>
    </citation>
    <scope>NUCLEOTIDE SEQUENCE [LARGE SCALE GENOMIC DNA]</scope>
    <source>
        <strain evidence="3 4">W-5T</strain>
    </source>
</reference>
<feature type="signal peptide" evidence="1">
    <location>
        <begin position="1"/>
        <end position="20"/>
    </location>
</feature>
<evidence type="ECO:0000313" key="4">
    <source>
        <dbReference type="Proteomes" id="UP000427820"/>
    </source>
</evidence>
<dbReference type="AlphaFoldDB" id="A0AA92EUZ8"/>
<evidence type="ECO:0000313" key="3">
    <source>
        <dbReference type="EMBL" id="QGT96671.1"/>
    </source>
</evidence>
<dbReference type="Gene3D" id="2.30.30.40">
    <property type="entry name" value="SH3 Domains"/>
    <property type="match status" value="1"/>
</dbReference>
<feature type="domain" description="SH3b" evidence="2">
    <location>
        <begin position="71"/>
        <end position="124"/>
    </location>
</feature>
<evidence type="ECO:0000256" key="1">
    <source>
        <dbReference type="SAM" id="SignalP"/>
    </source>
</evidence>
<proteinExistence type="predicted"/>
<sequence length="128" mass="14131">MKTSSFVLFMTLIVSMPVQAQDSWGRKLGEVLGELPLADYYRSATSFNDVHWVNDAQLREANVLYKISASSNVNVRAAATTDSAVISSLPANSLVQILSKRPFEPWFKVQLAGGTEGFIHESLLVRVE</sequence>
<name>A0AA92EUZ8_9GAMM</name>
<dbReference type="EMBL" id="CP032551">
    <property type="protein sequence ID" value="QGT96671.1"/>
    <property type="molecule type" value="Genomic_DNA"/>
</dbReference>
<keyword evidence="1" id="KW-0732">Signal</keyword>
<evidence type="ECO:0000259" key="2">
    <source>
        <dbReference type="Pfam" id="PF08239"/>
    </source>
</evidence>
<feature type="chain" id="PRO_5041681684" description="SH3b domain-containing protein" evidence="1">
    <location>
        <begin position="21"/>
        <end position="128"/>
    </location>
</feature>
<dbReference type="InterPro" id="IPR003646">
    <property type="entry name" value="SH3-like_bac-type"/>
</dbReference>
<dbReference type="Pfam" id="PF08239">
    <property type="entry name" value="SH3_3"/>
    <property type="match status" value="1"/>
</dbReference>
<organism evidence="3 4">
    <name type="scientific">Pseudidiomarina andamanensis</name>
    <dbReference type="NCBI Taxonomy" id="1940690"/>
    <lineage>
        <taxon>Bacteria</taxon>
        <taxon>Pseudomonadati</taxon>
        <taxon>Pseudomonadota</taxon>
        <taxon>Gammaproteobacteria</taxon>
        <taxon>Alteromonadales</taxon>
        <taxon>Idiomarinaceae</taxon>
        <taxon>Pseudidiomarina</taxon>
    </lineage>
</organism>
<dbReference type="Proteomes" id="UP000427820">
    <property type="component" value="Chromosome"/>
</dbReference>
<protein>
    <recommendedName>
        <fullName evidence="2">SH3b domain-containing protein</fullName>
    </recommendedName>
</protein>
<accession>A0AA92EUZ8</accession>